<gene>
    <name evidence="2" type="ORF">QLQ12_09220</name>
</gene>
<dbReference type="RefSeq" id="WP_282758629.1">
    <property type="nucleotide sequence ID" value="NZ_JASCTH010000005.1"/>
</dbReference>
<dbReference type="Proteomes" id="UP001241758">
    <property type="component" value="Unassembled WGS sequence"/>
</dbReference>
<protein>
    <submittedName>
        <fullName evidence="2">Caspase family protein</fullName>
    </submittedName>
</protein>
<dbReference type="PROSITE" id="PS00018">
    <property type="entry name" value="EF_HAND_1"/>
    <property type="match status" value="1"/>
</dbReference>
<sequence>MSGRREALVVAVHDYADPGLSRLRAPGHDADALARVLGDQSVGGFHVRQLRNEPAHVVSEALEDFFADRDRDDLLLVYFSGHGLKDEDGTLHLAAANTKVHRLAATSVSASFVDQQMTRSRSRRIVLMLDCCYAGAFARGLTPRGAASDLGIDRQLGGCGRAVITSSSAMEYAFEGSRLTGNGERTGPSVFTGVLVQGLETGAADRDGDGFVTLDEIYDYVYTGVREITPHQTPCKWTFDMQGSLHIARRPAGPLAAIAPAPVPRARRARWWWAVAGLAAGLIAVGIPALSHDWRQPGPSSAPVASPSPPAGPVLFHDDFTTTEGGWSDNGGTGRYGGYHVPGAYRFQSREPGSIWGGSPQAAAVVYPTAPSSIRISAWARWSVSDDEAWFGLACRVAGDLDAYYFLVSNSHVHIVKMTGGIPRFPELAVDTLPGVDLLAGVRLEADCATVGDGHATRLVLRIDGRQALDVTDTTSPLESGTVGIAVEMSSSARRAEAEFKDFTVARL</sequence>
<dbReference type="Gene3D" id="3.40.50.1460">
    <property type="match status" value="1"/>
</dbReference>
<dbReference type="InterPro" id="IPR052039">
    <property type="entry name" value="Caspase-related_regulators"/>
</dbReference>
<dbReference type="Pfam" id="PF00656">
    <property type="entry name" value="Peptidase_C14"/>
    <property type="match status" value="1"/>
</dbReference>
<accession>A0ABT6WGF9</accession>
<evidence type="ECO:0000313" key="3">
    <source>
        <dbReference type="Proteomes" id="UP001241758"/>
    </source>
</evidence>
<evidence type="ECO:0000259" key="1">
    <source>
        <dbReference type="Pfam" id="PF00656"/>
    </source>
</evidence>
<dbReference type="InterPro" id="IPR018247">
    <property type="entry name" value="EF_Hand_1_Ca_BS"/>
</dbReference>
<evidence type="ECO:0000313" key="2">
    <source>
        <dbReference type="EMBL" id="MDI6098778.1"/>
    </source>
</evidence>
<keyword evidence="3" id="KW-1185">Reference proteome</keyword>
<dbReference type="InterPro" id="IPR029030">
    <property type="entry name" value="Caspase-like_dom_sf"/>
</dbReference>
<proteinExistence type="predicted"/>
<dbReference type="InterPro" id="IPR011600">
    <property type="entry name" value="Pept_C14_caspase"/>
</dbReference>
<feature type="domain" description="Peptidase C14 caspase" evidence="1">
    <location>
        <begin position="5"/>
        <end position="235"/>
    </location>
</feature>
<dbReference type="PANTHER" id="PTHR22576:SF37">
    <property type="entry name" value="MUCOSA-ASSOCIATED LYMPHOID TISSUE LYMPHOMA TRANSLOCATION PROTEIN 1"/>
    <property type="match status" value="1"/>
</dbReference>
<reference evidence="2 3" key="1">
    <citation type="submission" date="2023-05" db="EMBL/GenBank/DDBJ databases">
        <title>Actinoplanes sp. NEAU-A12 genome sequencing.</title>
        <authorList>
            <person name="Wang Z.-S."/>
        </authorList>
    </citation>
    <scope>NUCLEOTIDE SEQUENCE [LARGE SCALE GENOMIC DNA]</scope>
    <source>
        <strain evidence="2 3">NEAU-A12</strain>
    </source>
</reference>
<dbReference type="PANTHER" id="PTHR22576">
    <property type="entry name" value="MUCOSA ASSOCIATED LYMPHOID TISSUE LYMPHOMA TRANSLOCATION PROTEIN 1/PARACASPASE"/>
    <property type="match status" value="1"/>
</dbReference>
<comment type="caution">
    <text evidence="2">The sequence shown here is derived from an EMBL/GenBank/DDBJ whole genome shotgun (WGS) entry which is preliminary data.</text>
</comment>
<dbReference type="NCBIfam" id="NF047832">
    <property type="entry name" value="caspase_w_EACC1"/>
    <property type="match status" value="1"/>
</dbReference>
<organism evidence="2 3">
    <name type="scientific">Actinoplanes sandaracinus</name>
    <dbReference type="NCBI Taxonomy" id="3045177"/>
    <lineage>
        <taxon>Bacteria</taxon>
        <taxon>Bacillati</taxon>
        <taxon>Actinomycetota</taxon>
        <taxon>Actinomycetes</taxon>
        <taxon>Micromonosporales</taxon>
        <taxon>Micromonosporaceae</taxon>
        <taxon>Actinoplanes</taxon>
    </lineage>
</organism>
<dbReference type="SUPFAM" id="SSF52129">
    <property type="entry name" value="Caspase-like"/>
    <property type="match status" value="1"/>
</dbReference>
<dbReference type="EMBL" id="JASCTH010000005">
    <property type="protein sequence ID" value="MDI6098778.1"/>
    <property type="molecule type" value="Genomic_DNA"/>
</dbReference>
<name>A0ABT6WGF9_9ACTN</name>
<dbReference type="Gene3D" id="2.60.120.560">
    <property type="entry name" value="Exo-inulinase, domain 1"/>
    <property type="match status" value="1"/>
</dbReference>